<protein>
    <submittedName>
        <fullName evidence="1">Uncharacterized protein</fullName>
    </submittedName>
</protein>
<gene>
    <name evidence="1" type="ORF">B0H65DRAFT_430648</name>
</gene>
<keyword evidence="2" id="KW-1185">Reference proteome</keyword>
<organism evidence="1 2">
    <name type="scientific">Neurospora tetraspora</name>
    <dbReference type="NCBI Taxonomy" id="94610"/>
    <lineage>
        <taxon>Eukaryota</taxon>
        <taxon>Fungi</taxon>
        <taxon>Dikarya</taxon>
        <taxon>Ascomycota</taxon>
        <taxon>Pezizomycotina</taxon>
        <taxon>Sordariomycetes</taxon>
        <taxon>Sordariomycetidae</taxon>
        <taxon>Sordariales</taxon>
        <taxon>Sordariaceae</taxon>
        <taxon>Neurospora</taxon>
    </lineage>
</organism>
<dbReference type="EMBL" id="JAUEPP010000006">
    <property type="protein sequence ID" value="KAK3341047.1"/>
    <property type="molecule type" value="Genomic_DNA"/>
</dbReference>
<dbReference type="RefSeq" id="XP_062679989.1">
    <property type="nucleotide sequence ID" value="XM_062824895.1"/>
</dbReference>
<reference evidence="1" key="2">
    <citation type="submission" date="2023-06" db="EMBL/GenBank/DDBJ databases">
        <authorList>
            <consortium name="Lawrence Berkeley National Laboratory"/>
            <person name="Haridas S."/>
            <person name="Hensen N."/>
            <person name="Bonometti L."/>
            <person name="Westerberg I."/>
            <person name="Brannstrom I.O."/>
            <person name="Guillou S."/>
            <person name="Cros-Aarteil S."/>
            <person name="Calhoun S."/>
            <person name="Kuo A."/>
            <person name="Mondo S."/>
            <person name="Pangilinan J."/>
            <person name="Riley R."/>
            <person name="Labutti K."/>
            <person name="Andreopoulos B."/>
            <person name="Lipzen A."/>
            <person name="Chen C."/>
            <person name="Yanf M."/>
            <person name="Daum C."/>
            <person name="Ng V."/>
            <person name="Clum A."/>
            <person name="Steindorff A."/>
            <person name="Ohm R."/>
            <person name="Martin F."/>
            <person name="Silar P."/>
            <person name="Natvig D."/>
            <person name="Lalanne C."/>
            <person name="Gautier V."/>
            <person name="Ament-Velasquez S.L."/>
            <person name="Kruys A."/>
            <person name="Hutchinson M.I."/>
            <person name="Powell A.J."/>
            <person name="Barry K."/>
            <person name="Miller A.N."/>
            <person name="Grigoriev I.V."/>
            <person name="Debuchy R."/>
            <person name="Gladieux P."/>
            <person name="Thoren M.H."/>
            <person name="Johannesson H."/>
        </authorList>
    </citation>
    <scope>NUCLEOTIDE SEQUENCE</scope>
    <source>
        <strain evidence="1">CBS 560.94</strain>
    </source>
</reference>
<evidence type="ECO:0000313" key="1">
    <source>
        <dbReference type="EMBL" id="KAK3341047.1"/>
    </source>
</evidence>
<dbReference type="InterPro" id="IPR021276">
    <property type="entry name" value="DUF2855"/>
</dbReference>
<dbReference type="Proteomes" id="UP001278500">
    <property type="component" value="Unassembled WGS sequence"/>
</dbReference>
<dbReference type="GeneID" id="87862049"/>
<proteinExistence type="predicted"/>
<comment type="caution">
    <text evidence="1">The sequence shown here is derived from an EMBL/GenBank/DDBJ whole genome shotgun (WGS) entry which is preliminary data.</text>
</comment>
<sequence length="472" mass="51112">MTTPIHLVSKHNNAQTTIGYIDEQSALAPPLAPSSVRVRTQLISPSSNNLTYALNGDRFGWWSAYPVPIGTQLHSSSSSSSSSSVPQVDADIDLNKEWGIVPAWGYALVLSSTHPLIPFGSLLWGFWPTSAHSFDLTLSSSFPEAENQQPETHFRETSPHREKLMAMYNRYILAPSSPSSQIDLDSDLAAQTVLSRFECGVLLEKYTLHRQRFTHPLGLPAGAPADTIPGVPAWGQRDADLRKAVVISLSAGTKTARSFAWMLARERSERGELESEGPLGLVQVTSVPGTLANFSDGEGEGKTKLKIKNVGYGGEELRAVVEWVKGLEGVERVVMVDFGAAKEVTEMLVQGLKEEEGGGSGKKLEVLVLAVGNESRCTRVRRSRQGGQALGKVQFNTSGVRDRAAEVEGATAYFEGVDEAWKRCYTETGLGEVRLERYRGVEGVNGIEGAWKALCGQKLAPNAGIVVRLSSS</sequence>
<name>A0AAE0JBV3_9PEZI</name>
<dbReference type="AlphaFoldDB" id="A0AAE0JBV3"/>
<accession>A0AAE0JBV3</accession>
<dbReference type="Pfam" id="PF11017">
    <property type="entry name" value="DUF2855"/>
    <property type="match status" value="1"/>
</dbReference>
<reference evidence="1" key="1">
    <citation type="journal article" date="2023" name="Mol. Phylogenet. Evol.">
        <title>Genome-scale phylogeny and comparative genomics of the fungal order Sordariales.</title>
        <authorList>
            <person name="Hensen N."/>
            <person name="Bonometti L."/>
            <person name="Westerberg I."/>
            <person name="Brannstrom I.O."/>
            <person name="Guillou S."/>
            <person name="Cros-Aarteil S."/>
            <person name="Calhoun S."/>
            <person name="Haridas S."/>
            <person name="Kuo A."/>
            <person name="Mondo S."/>
            <person name="Pangilinan J."/>
            <person name="Riley R."/>
            <person name="LaButti K."/>
            <person name="Andreopoulos B."/>
            <person name="Lipzen A."/>
            <person name="Chen C."/>
            <person name="Yan M."/>
            <person name="Daum C."/>
            <person name="Ng V."/>
            <person name="Clum A."/>
            <person name="Steindorff A."/>
            <person name="Ohm R.A."/>
            <person name="Martin F."/>
            <person name="Silar P."/>
            <person name="Natvig D.O."/>
            <person name="Lalanne C."/>
            <person name="Gautier V."/>
            <person name="Ament-Velasquez S.L."/>
            <person name="Kruys A."/>
            <person name="Hutchinson M.I."/>
            <person name="Powell A.J."/>
            <person name="Barry K."/>
            <person name="Miller A.N."/>
            <person name="Grigoriev I.V."/>
            <person name="Debuchy R."/>
            <person name="Gladieux P."/>
            <person name="Hiltunen Thoren M."/>
            <person name="Johannesson H."/>
        </authorList>
    </citation>
    <scope>NUCLEOTIDE SEQUENCE</scope>
    <source>
        <strain evidence="1">CBS 560.94</strain>
    </source>
</reference>
<evidence type="ECO:0000313" key="2">
    <source>
        <dbReference type="Proteomes" id="UP001278500"/>
    </source>
</evidence>